<dbReference type="InterPro" id="IPR017946">
    <property type="entry name" value="PLC-like_Pdiesterase_TIM-brl"/>
</dbReference>
<dbReference type="SUPFAM" id="SSF51695">
    <property type="entry name" value="PLC-like phosphodiesterases"/>
    <property type="match status" value="1"/>
</dbReference>
<name>A0A3S0ICZ0_9BURK</name>
<dbReference type="PROSITE" id="PS51704">
    <property type="entry name" value="GP_PDE"/>
    <property type="match status" value="1"/>
</dbReference>
<evidence type="ECO:0000259" key="1">
    <source>
        <dbReference type="PROSITE" id="PS51704"/>
    </source>
</evidence>
<accession>A0A3S0ICZ0</accession>
<reference evidence="2 3" key="1">
    <citation type="submission" date="2018-12" db="EMBL/GenBank/DDBJ databases">
        <title>The genome of Variovorax gossypii DSM 100435.</title>
        <authorList>
            <person name="Gao J."/>
            <person name="Sun J."/>
        </authorList>
    </citation>
    <scope>NUCLEOTIDE SEQUENCE [LARGE SCALE GENOMIC DNA]</scope>
    <source>
        <strain evidence="2 3">DSM 100435</strain>
    </source>
</reference>
<sequence length="253" mass="27197">MIIVGHRGARNLWPENSLSGFRRLIASGADAVEFDVQETRDGTAVVIHDPLLDRTTEGSGPVRERMAAEVLATRLREGQGDPAGPGADRGECVPSLIQVLRLFAPTRMELHVEIKTDAAGELPAGAVARIVRALHDAGVQERSILTCFVPEVLAQVRECWPGARVLASLDHRSAEMLGGIGRALARYAALPGCIVAVEKKLLAATWSQCLGALGSERLGAWVINEPDEIAHWLAMPIRQITTDRPDLAMAARG</sequence>
<dbReference type="PANTHER" id="PTHR46211:SF14">
    <property type="entry name" value="GLYCEROPHOSPHODIESTER PHOSPHODIESTERASE"/>
    <property type="match status" value="1"/>
</dbReference>
<feature type="domain" description="GP-PDE" evidence="1">
    <location>
        <begin position="1"/>
        <end position="252"/>
    </location>
</feature>
<dbReference type="RefSeq" id="WP_126471797.1">
    <property type="nucleotide sequence ID" value="NZ_RXOE01000004.1"/>
</dbReference>
<protein>
    <submittedName>
        <fullName evidence="2">Glycerophosphodiester phosphodiesterase</fullName>
    </submittedName>
</protein>
<keyword evidence="3" id="KW-1185">Reference proteome</keyword>
<dbReference type="AlphaFoldDB" id="A0A3S0ICZ0"/>
<evidence type="ECO:0000313" key="2">
    <source>
        <dbReference type="EMBL" id="RTQ33343.1"/>
    </source>
</evidence>
<dbReference type="PROSITE" id="PS50007">
    <property type="entry name" value="PIPLC_X_DOMAIN"/>
    <property type="match status" value="1"/>
</dbReference>
<dbReference type="Pfam" id="PF03009">
    <property type="entry name" value="GDPD"/>
    <property type="match status" value="1"/>
</dbReference>
<dbReference type="PANTHER" id="PTHR46211">
    <property type="entry name" value="GLYCEROPHOSPHORYL DIESTER PHOSPHODIESTERASE"/>
    <property type="match status" value="1"/>
</dbReference>
<dbReference type="InterPro" id="IPR030395">
    <property type="entry name" value="GP_PDE_dom"/>
</dbReference>
<dbReference type="CDD" id="cd08565">
    <property type="entry name" value="GDPD_pAtGDE_like"/>
    <property type="match status" value="1"/>
</dbReference>
<dbReference type="OrthoDB" id="9795622at2"/>
<dbReference type="EMBL" id="RXOE01000004">
    <property type="protein sequence ID" value="RTQ33343.1"/>
    <property type="molecule type" value="Genomic_DNA"/>
</dbReference>
<gene>
    <name evidence="2" type="ORF">EJP69_17625</name>
</gene>
<dbReference type="Proteomes" id="UP000267418">
    <property type="component" value="Unassembled WGS sequence"/>
</dbReference>
<comment type="caution">
    <text evidence="2">The sequence shown here is derived from an EMBL/GenBank/DDBJ whole genome shotgun (WGS) entry which is preliminary data.</text>
</comment>
<dbReference type="Gene3D" id="3.20.20.190">
    <property type="entry name" value="Phosphatidylinositol (PI) phosphodiesterase"/>
    <property type="match status" value="1"/>
</dbReference>
<dbReference type="GO" id="GO:0006629">
    <property type="term" value="P:lipid metabolic process"/>
    <property type="evidence" value="ECO:0007669"/>
    <property type="project" value="InterPro"/>
</dbReference>
<proteinExistence type="predicted"/>
<dbReference type="GO" id="GO:0008081">
    <property type="term" value="F:phosphoric diester hydrolase activity"/>
    <property type="evidence" value="ECO:0007669"/>
    <property type="project" value="InterPro"/>
</dbReference>
<organism evidence="2 3">
    <name type="scientific">Variovorax gossypii</name>
    <dbReference type="NCBI Taxonomy" id="1679495"/>
    <lineage>
        <taxon>Bacteria</taxon>
        <taxon>Pseudomonadati</taxon>
        <taxon>Pseudomonadota</taxon>
        <taxon>Betaproteobacteria</taxon>
        <taxon>Burkholderiales</taxon>
        <taxon>Comamonadaceae</taxon>
        <taxon>Variovorax</taxon>
    </lineage>
</organism>
<evidence type="ECO:0000313" key="3">
    <source>
        <dbReference type="Proteomes" id="UP000267418"/>
    </source>
</evidence>